<evidence type="ECO:0000313" key="2">
    <source>
        <dbReference type="EMBL" id="PPC79148.1"/>
    </source>
</evidence>
<reference evidence="2 3" key="1">
    <citation type="submission" date="2018-02" db="EMBL/GenBank/DDBJ databases">
        <title>novel marine gammaproteobacteria from coastal saline agro ecosystem.</title>
        <authorList>
            <person name="Krishnan R."/>
            <person name="Ramesh Kumar N."/>
        </authorList>
    </citation>
    <scope>NUCLEOTIDE SEQUENCE [LARGE SCALE GENOMIC DNA]</scope>
    <source>
        <strain evidence="2 3">228</strain>
    </source>
</reference>
<keyword evidence="2" id="KW-0012">Acyltransferase</keyword>
<dbReference type="GO" id="GO:0016746">
    <property type="term" value="F:acyltransferase activity"/>
    <property type="evidence" value="ECO:0007669"/>
    <property type="project" value="UniProtKB-KW"/>
</dbReference>
<evidence type="ECO:0000313" key="3">
    <source>
        <dbReference type="Proteomes" id="UP000238196"/>
    </source>
</evidence>
<dbReference type="OrthoDB" id="1078132at2"/>
<feature type="domain" description="Phospholipid/glycerol acyltransferase" evidence="1">
    <location>
        <begin position="93"/>
        <end position="242"/>
    </location>
</feature>
<evidence type="ECO:0000259" key="1">
    <source>
        <dbReference type="Pfam" id="PF01553"/>
    </source>
</evidence>
<gene>
    <name evidence="2" type="ORF">C4K68_01625</name>
</gene>
<sequence>MTSSLSEAFQDIRPYEDGEVKEVIARILADQEFIDAIVRFKYPKLRNYLGWLLNPAVAFALRWQAGKIGNIRDFQHNVSFYMDRMIHKSTTGLTVTGIDKLQPGKAYLFISNHRDIAMDPAFVNYALWHNQHDTVRIAIGDNLLRKPYVSDLMRLNKSFIVKRSAKGVREMMATYLQLSTYIDSSIADGHSIWIAQREGRAKDGKDLTDPAIIKMFYMFRKKEGLSFAEAMQRLHIVPVSISYEYNPCDQSMARELYALAEQGGYEKSQFEDIQSIVRGIVGYKGQVHVAFGDEIVEPPASPEELAELIDRQILDNYFMHGSNLTAAKHLGVSTQQAPSAEQQTTFDERLEGLSEGQRAFFLEMYAAPVRRKLALEQQ</sequence>
<dbReference type="PANTHER" id="PTHR30068">
    <property type="entry name" value="URONATE ISOMERASE"/>
    <property type="match status" value="1"/>
</dbReference>
<dbReference type="AlphaFoldDB" id="A0A2S5KWR6"/>
<dbReference type="SUPFAM" id="SSF69593">
    <property type="entry name" value="Glycerol-3-phosphate (1)-acyltransferase"/>
    <property type="match status" value="1"/>
</dbReference>
<protein>
    <submittedName>
        <fullName evidence="2">Acyltransferase</fullName>
    </submittedName>
</protein>
<keyword evidence="2" id="KW-0808">Transferase</keyword>
<dbReference type="PANTHER" id="PTHR30068:SF3">
    <property type="entry name" value="PHOSPHOLIPID_GLYCEROL ACYLTRANSFERASE DOMAIN-CONTAINING PROTEIN"/>
    <property type="match status" value="1"/>
</dbReference>
<accession>A0A2S5KWR6</accession>
<comment type="caution">
    <text evidence="2">The sequence shown here is derived from an EMBL/GenBank/DDBJ whole genome shotgun (WGS) entry which is preliminary data.</text>
</comment>
<dbReference type="InterPro" id="IPR002123">
    <property type="entry name" value="Plipid/glycerol_acylTrfase"/>
</dbReference>
<dbReference type="EMBL" id="PRLP01000005">
    <property type="protein sequence ID" value="PPC79148.1"/>
    <property type="molecule type" value="Genomic_DNA"/>
</dbReference>
<dbReference type="GO" id="GO:0042840">
    <property type="term" value="P:D-glucuronate catabolic process"/>
    <property type="evidence" value="ECO:0007669"/>
    <property type="project" value="TreeGrafter"/>
</dbReference>
<dbReference type="Pfam" id="PF01553">
    <property type="entry name" value="Acyltransferase"/>
    <property type="match status" value="1"/>
</dbReference>
<organism evidence="2 3">
    <name type="scientific">Proteobacteria bacterium 228</name>
    <dbReference type="NCBI Taxonomy" id="2083153"/>
    <lineage>
        <taxon>Bacteria</taxon>
        <taxon>Pseudomonadati</taxon>
        <taxon>Pseudomonadota</taxon>
    </lineage>
</organism>
<name>A0A2S5KWR6_9PROT</name>
<proteinExistence type="predicted"/>
<dbReference type="Proteomes" id="UP000238196">
    <property type="component" value="Unassembled WGS sequence"/>
</dbReference>
<dbReference type="GO" id="GO:0019698">
    <property type="term" value="P:D-galacturonate catabolic process"/>
    <property type="evidence" value="ECO:0007669"/>
    <property type="project" value="TreeGrafter"/>
</dbReference>